<protein>
    <submittedName>
        <fullName evidence="2 3">Uncharacterized protein</fullName>
    </submittedName>
</protein>
<dbReference type="HOGENOM" id="CLU_2929378_0_0_1"/>
<evidence type="ECO:0000313" key="2">
    <source>
        <dbReference type="EMBL" id="EEC13791.1"/>
    </source>
</evidence>
<reference evidence="2 4" key="1">
    <citation type="submission" date="2008-03" db="EMBL/GenBank/DDBJ databases">
        <title>Annotation of Ixodes scapularis.</title>
        <authorList>
            <consortium name="Ixodes scapularis Genome Project Consortium"/>
            <person name="Caler E."/>
            <person name="Hannick L.I."/>
            <person name="Bidwell S."/>
            <person name="Joardar V."/>
            <person name="Thiagarajan M."/>
            <person name="Amedeo P."/>
            <person name="Galinsky K.J."/>
            <person name="Schobel S."/>
            <person name="Inman J."/>
            <person name="Hostetler J."/>
            <person name="Miller J."/>
            <person name="Hammond M."/>
            <person name="Megy K."/>
            <person name="Lawson D."/>
            <person name="Kodira C."/>
            <person name="Sutton G."/>
            <person name="Meyer J."/>
            <person name="Hill C.A."/>
            <person name="Birren B."/>
            <person name="Nene V."/>
            <person name="Collins F."/>
            <person name="Alarcon-Chaidez F."/>
            <person name="Wikel S."/>
            <person name="Strausberg R."/>
        </authorList>
    </citation>
    <scope>NUCLEOTIDE SEQUENCE [LARGE SCALE GENOMIC DNA]</scope>
    <source>
        <strain evidence="4">Wikel</strain>
        <strain evidence="2">Wikel colony</strain>
    </source>
</reference>
<dbReference type="VEuPathDB" id="VectorBase:ISCW021464"/>
<organism>
    <name type="scientific">Ixodes scapularis</name>
    <name type="common">Black-legged tick</name>
    <name type="synonym">Deer tick</name>
    <dbReference type="NCBI Taxonomy" id="6945"/>
    <lineage>
        <taxon>Eukaryota</taxon>
        <taxon>Metazoa</taxon>
        <taxon>Ecdysozoa</taxon>
        <taxon>Arthropoda</taxon>
        <taxon>Chelicerata</taxon>
        <taxon>Arachnida</taxon>
        <taxon>Acari</taxon>
        <taxon>Parasitiformes</taxon>
        <taxon>Ixodida</taxon>
        <taxon>Ixodoidea</taxon>
        <taxon>Ixodidae</taxon>
        <taxon>Ixodinae</taxon>
        <taxon>Ixodes</taxon>
    </lineage>
</organism>
<evidence type="ECO:0000313" key="4">
    <source>
        <dbReference type="Proteomes" id="UP000001555"/>
    </source>
</evidence>
<reference evidence="3" key="2">
    <citation type="submission" date="2020-05" db="UniProtKB">
        <authorList>
            <consortium name="EnsemblMetazoa"/>
        </authorList>
    </citation>
    <scope>IDENTIFICATION</scope>
    <source>
        <strain evidence="3">wikel</strain>
    </source>
</reference>
<evidence type="ECO:0000313" key="3">
    <source>
        <dbReference type="EnsemblMetazoa" id="ISCW021464-PA"/>
    </source>
</evidence>
<dbReference type="AlphaFoldDB" id="B7Q4L9"/>
<dbReference type="EMBL" id="DS856995">
    <property type="protein sequence ID" value="EEC13791.1"/>
    <property type="molecule type" value="Genomic_DNA"/>
</dbReference>
<keyword evidence="1" id="KW-0472">Membrane</keyword>
<proteinExistence type="predicted"/>
<dbReference type="EnsemblMetazoa" id="ISCW021464-RA">
    <property type="protein sequence ID" value="ISCW021464-PA"/>
    <property type="gene ID" value="ISCW021464"/>
</dbReference>
<keyword evidence="4" id="KW-1185">Reference proteome</keyword>
<accession>B7Q4L9</accession>
<keyword evidence="1" id="KW-1133">Transmembrane helix</keyword>
<feature type="non-terminal residue" evidence="2">
    <location>
        <position position="61"/>
    </location>
</feature>
<keyword evidence="1" id="KW-0812">Transmembrane</keyword>
<sequence length="61" mass="7182">IDRETLIISGCHSIDFFKFYFSFFFLLPCCFLPMRGGVENSNILNAFFTRGYDKRVRPNYG</sequence>
<gene>
    <name evidence="2" type="ORF">IscW_ISCW021464</name>
</gene>
<feature type="transmembrane region" description="Helical" evidence="1">
    <location>
        <begin position="16"/>
        <end position="34"/>
    </location>
</feature>
<dbReference type="EMBL" id="ABJB010546803">
    <property type="status" value="NOT_ANNOTATED_CDS"/>
    <property type="molecule type" value="Genomic_DNA"/>
</dbReference>
<feature type="non-terminal residue" evidence="2">
    <location>
        <position position="1"/>
    </location>
</feature>
<dbReference type="PaxDb" id="6945-B7Q4L9"/>
<evidence type="ECO:0000256" key="1">
    <source>
        <dbReference type="SAM" id="Phobius"/>
    </source>
</evidence>
<dbReference type="EMBL" id="ABJB011047018">
    <property type="status" value="NOT_ANNOTATED_CDS"/>
    <property type="molecule type" value="Genomic_DNA"/>
</dbReference>
<dbReference type="InParanoid" id="B7Q4L9"/>
<name>B7Q4L9_IXOSC</name>
<dbReference type="Proteomes" id="UP000001555">
    <property type="component" value="Unassembled WGS sequence"/>
</dbReference>